<evidence type="ECO:0000313" key="4">
    <source>
        <dbReference type="EMBL" id="AQS60318.1"/>
    </source>
</evidence>
<dbReference type="OrthoDB" id="9779910at2"/>
<dbReference type="KEGG" id="dfg:B0537_15325"/>
<dbReference type="Proteomes" id="UP000189464">
    <property type="component" value="Chromosome"/>
</dbReference>
<dbReference type="AlphaFoldDB" id="A0A1S6IZX5"/>
<dbReference type="Pfam" id="PF00156">
    <property type="entry name" value="Pribosyltran"/>
    <property type="match status" value="1"/>
</dbReference>
<name>A0A1S6IZX5_9FIRM</name>
<dbReference type="RefSeq" id="WP_077715352.1">
    <property type="nucleotide sequence ID" value="NZ_CP019698.1"/>
</dbReference>
<sequence length="248" mass="26989">MHPLLEALVKLFFPTHPGCQLCSGPKGDSELICPSCRGGLVAWAQQPQCLICGRPLGDRQQQLCPACRRQPPPFDLARAVGPYAGGLRQGIHLLKYKGRKSLAPLLASLMVEIIQQQPPLGQVEAVVPVPLSRQRQWERGYNQAELLAEEVARVLQLPLLKDVLIKHKETPPQTGLSREERIQNLQDAFLVKAPASAILGKNLLLLDDVFTTGSTVSAVARTLKDAGAGKIFVITLANAGKQQSFDQS</sequence>
<gene>
    <name evidence="4" type="ORF">B0537_15325</name>
</gene>
<dbReference type="STRING" id="1833852.B0537_15325"/>
<dbReference type="InterPro" id="IPR000836">
    <property type="entry name" value="PRTase_dom"/>
</dbReference>
<comment type="similarity">
    <text evidence="1">Belongs to the ComF/GntX family.</text>
</comment>
<proteinExistence type="inferred from homology"/>
<dbReference type="CDD" id="cd06223">
    <property type="entry name" value="PRTases_typeI"/>
    <property type="match status" value="1"/>
</dbReference>
<dbReference type="EMBL" id="CP019698">
    <property type="protein sequence ID" value="AQS60318.1"/>
    <property type="molecule type" value="Genomic_DNA"/>
</dbReference>
<dbReference type="SUPFAM" id="SSF53271">
    <property type="entry name" value="PRTase-like"/>
    <property type="match status" value="1"/>
</dbReference>
<feature type="domain" description="Phosphoribosyltransferase" evidence="2">
    <location>
        <begin position="145"/>
        <end position="246"/>
    </location>
</feature>
<evidence type="ECO:0000313" key="5">
    <source>
        <dbReference type="Proteomes" id="UP000189464"/>
    </source>
</evidence>
<dbReference type="PANTHER" id="PTHR47505">
    <property type="entry name" value="DNA UTILIZATION PROTEIN YHGH"/>
    <property type="match status" value="1"/>
</dbReference>
<dbReference type="InterPro" id="IPR051910">
    <property type="entry name" value="ComF/GntX_DNA_util-trans"/>
</dbReference>
<keyword evidence="4" id="KW-0328">Glycosyltransferase</keyword>
<reference evidence="4 5" key="1">
    <citation type="journal article" date="2016" name="Int. J. Syst. Evol. Microbiol.">
        <title>Desulfotomaculum ferrireducens sp. nov., a moderately thermophilic sulfate-reducing and dissimilatory Fe(III)-reducing bacterium isolated from compost.</title>
        <authorList>
            <person name="Yang G."/>
            <person name="Guo J."/>
            <person name="Zhuang L."/>
            <person name="Yuan Y."/>
            <person name="Zhou S."/>
        </authorList>
    </citation>
    <scope>NUCLEOTIDE SEQUENCE [LARGE SCALE GENOMIC DNA]</scope>
    <source>
        <strain evidence="4 5">GSS09</strain>
    </source>
</reference>
<accession>A0A1S6IZX5</accession>
<keyword evidence="5" id="KW-1185">Reference proteome</keyword>
<feature type="domain" description="Double zinc ribbon" evidence="3">
    <location>
        <begin position="9"/>
        <end position="68"/>
    </location>
</feature>
<organism evidence="4 5">
    <name type="scientific">Desulforamulus ferrireducens</name>
    <dbReference type="NCBI Taxonomy" id="1833852"/>
    <lineage>
        <taxon>Bacteria</taxon>
        <taxon>Bacillati</taxon>
        <taxon>Bacillota</taxon>
        <taxon>Clostridia</taxon>
        <taxon>Eubacteriales</taxon>
        <taxon>Peptococcaceae</taxon>
        <taxon>Desulforamulus</taxon>
    </lineage>
</organism>
<dbReference type="InterPro" id="IPR044005">
    <property type="entry name" value="DZR_2"/>
</dbReference>
<evidence type="ECO:0000259" key="3">
    <source>
        <dbReference type="Pfam" id="PF18912"/>
    </source>
</evidence>
<dbReference type="InterPro" id="IPR029057">
    <property type="entry name" value="PRTase-like"/>
</dbReference>
<protein>
    <submittedName>
        <fullName evidence="4">Phosphoribosyltransferase</fullName>
    </submittedName>
</protein>
<dbReference type="Pfam" id="PF18912">
    <property type="entry name" value="DZR_2"/>
    <property type="match status" value="1"/>
</dbReference>
<dbReference type="Gene3D" id="3.40.50.2020">
    <property type="match status" value="1"/>
</dbReference>
<dbReference type="GO" id="GO:0016757">
    <property type="term" value="F:glycosyltransferase activity"/>
    <property type="evidence" value="ECO:0007669"/>
    <property type="project" value="UniProtKB-KW"/>
</dbReference>
<evidence type="ECO:0000256" key="1">
    <source>
        <dbReference type="ARBA" id="ARBA00008007"/>
    </source>
</evidence>
<evidence type="ECO:0000259" key="2">
    <source>
        <dbReference type="Pfam" id="PF00156"/>
    </source>
</evidence>
<keyword evidence="4" id="KW-0808">Transferase</keyword>
<dbReference type="PANTHER" id="PTHR47505:SF1">
    <property type="entry name" value="DNA UTILIZATION PROTEIN YHGH"/>
    <property type="match status" value="1"/>
</dbReference>